<dbReference type="SUPFAM" id="SSF50129">
    <property type="entry name" value="GroES-like"/>
    <property type="match status" value="1"/>
</dbReference>
<dbReference type="RefSeq" id="WP_345449365.1">
    <property type="nucleotide sequence ID" value="NZ_BAABKW010000012.1"/>
</dbReference>
<comment type="cofactor">
    <cofactor evidence="1 5">
        <name>Zn(2+)</name>
        <dbReference type="ChEBI" id="CHEBI:29105"/>
    </cofactor>
</comment>
<evidence type="ECO:0000256" key="4">
    <source>
        <dbReference type="ARBA" id="ARBA00023002"/>
    </source>
</evidence>
<gene>
    <name evidence="9" type="ORF">ACFQRL_09315</name>
</gene>
<dbReference type="InterPro" id="IPR002328">
    <property type="entry name" value="ADH_Zn_CS"/>
</dbReference>
<feature type="domain" description="Alcohol dehydrogenase-like N-terminal" evidence="8">
    <location>
        <begin position="24"/>
        <end position="132"/>
    </location>
</feature>
<dbReference type="EMBL" id="JBHTBE010000002">
    <property type="protein sequence ID" value="MFC7269155.1"/>
    <property type="molecule type" value="Genomic_DNA"/>
</dbReference>
<dbReference type="PROSITE" id="PS00059">
    <property type="entry name" value="ADH_ZINC"/>
    <property type="match status" value="1"/>
</dbReference>
<proteinExistence type="inferred from homology"/>
<name>A0ABW2HI19_9MICO</name>
<evidence type="ECO:0000256" key="2">
    <source>
        <dbReference type="ARBA" id="ARBA00022723"/>
    </source>
</evidence>
<dbReference type="PANTHER" id="PTHR43401">
    <property type="entry name" value="L-THREONINE 3-DEHYDROGENASE"/>
    <property type="match status" value="1"/>
</dbReference>
<keyword evidence="3 5" id="KW-0862">Zinc</keyword>
<evidence type="ECO:0000259" key="8">
    <source>
        <dbReference type="Pfam" id="PF08240"/>
    </source>
</evidence>
<dbReference type="Gene3D" id="3.90.180.10">
    <property type="entry name" value="Medium-chain alcohol dehydrogenases, catalytic domain"/>
    <property type="match status" value="1"/>
</dbReference>
<dbReference type="PANTHER" id="PTHR43401:SF2">
    <property type="entry name" value="L-THREONINE 3-DEHYDROGENASE"/>
    <property type="match status" value="1"/>
</dbReference>
<comment type="caution">
    <text evidence="9">The sequence shown here is derived from an EMBL/GenBank/DDBJ whole genome shotgun (WGS) entry which is preliminary data.</text>
</comment>
<dbReference type="Pfam" id="PF00107">
    <property type="entry name" value="ADH_zinc_N"/>
    <property type="match status" value="1"/>
</dbReference>
<evidence type="ECO:0000256" key="3">
    <source>
        <dbReference type="ARBA" id="ARBA00022833"/>
    </source>
</evidence>
<protein>
    <submittedName>
        <fullName evidence="9">Zinc-binding dehydrogenase</fullName>
    </submittedName>
</protein>
<feature type="domain" description="Alcohol dehydrogenase-like C-terminal" evidence="7">
    <location>
        <begin position="170"/>
        <end position="284"/>
    </location>
</feature>
<comment type="similarity">
    <text evidence="5">Belongs to the zinc-containing alcohol dehydrogenase family.</text>
</comment>
<dbReference type="InterPro" id="IPR036291">
    <property type="entry name" value="NAD(P)-bd_dom_sf"/>
</dbReference>
<dbReference type="SUPFAM" id="SSF51735">
    <property type="entry name" value="NAD(P)-binding Rossmann-fold domains"/>
    <property type="match status" value="1"/>
</dbReference>
<dbReference type="InterPro" id="IPR013149">
    <property type="entry name" value="ADH-like_C"/>
</dbReference>
<sequence length="328" mass="33349">MRRLRITAPGRAEIESVPSPSPSPGEAIVRVESCGLCGSDASMFTGKHPVITPPLVPGHEIVGSVVAEGGGAEGLLGRRVAVLPQIGCGECTACTAGHPRLCDRMRLIGGQIDGGAAEEVRVPTTSLVAIPDAVSSTVAPIVEPLAVAYHAVGRAGRLDGAHVLVVGGGPIGLLVALTARARGAADVTLIEPVPARQQVVSHFGVRVAAAIPSAPHDVVFDCVGGAVGPSLLATVVAGGTLVLVGVAAPELAFGGMLLQRQERTITGSHMYTHEDFAAALGLLADGLLPDDDASLALLFDRRPLAEGAQALADLVDRRSVSLKILLIP</sequence>
<organism evidence="9 10">
    <name type="scientific">Microbacterium fluvii</name>
    <dbReference type="NCBI Taxonomy" id="415215"/>
    <lineage>
        <taxon>Bacteria</taxon>
        <taxon>Bacillati</taxon>
        <taxon>Actinomycetota</taxon>
        <taxon>Actinomycetes</taxon>
        <taxon>Micrococcales</taxon>
        <taxon>Microbacteriaceae</taxon>
        <taxon>Microbacterium</taxon>
    </lineage>
</organism>
<reference evidence="10" key="1">
    <citation type="journal article" date="2019" name="Int. J. Syst. Evol. Microbiol.">
        <title>The Global Catalogue of Microorganisms (GCM) 10K type strain sequencing project: providing services to taxonomists for standard genome sequencing and annotation.</title>
        <authorList>
            <consortium name="The Broad Institute Genomics Platform"/>
            <consortium name="The Broad Institute Genome Sequencing Center for Infectious Disease"/>
            <person name="Wu L."/>
            <person name="Ma J."/>
        </authorList>
    </citation>
    <scope>NUCLEOTIDE SEQUENCE [LARGE SCALE GENOMIC DNA]</scope>
    <source>
        <strain evidence="10">CGMCC 1.15772</strain>
    </source>
</reference>
<accession>A0ABW2HI19</accession>
<evidence type="ECO:0000259" key="7">
    <source>
        <dbReference type="Pfam" id="PF00107"/>
    </source>
</evidence>
<dbReference type="InterPro" id="IPR013154">
    <property type="entry name" value="ADH-like_N"/>
</dbReference>
<keyword evidence="4" id="KW-0560">Oxidoreductase</keyword>
<evidence type="ECO:0000256" key="1">
    <source>
        <dbReference type="ARBA" id="ARBA00001947"/>
    </source>
</evidence>
<keyword evidence="10" id="KW-1185">Reference proteome</keyword>
<evidence type="ECO:0000256" key="5">
    <source>
        <dbReference type="RuleBase" id="RU361277"/>
    </source>
</evidence>
<dbReference type="Proteomes" id="UP001596507">
    <property type="component" value="Unassembled WGS sequence"/>
</dbReference>
<dbReference type="InterPro" id="IPR011032">
    <property type="entry name" value="GroES-like_sf"/>
</dbReference>
<dbReference type="InterPro" id="IPR050129">
    <property type="entry name" value="Zn_alcohol_dh"/>
</dbReference>
<dbReference type="Pfam" id="PF08240">
    <property type="entry name" value="ADH_N"/>
    <property type="match status" value="1"/>
</dbReference>
<keyword evidence="2 5" id="KW-0479">Metal-binding</keyword>
<evidence type="ECO:0000313" key="9">
    <source>
        <dbReference type="EMBL" id="MFC7269155.1"/>
    </source>
</evidence>
<evidence type="ECO:0000256" key="6">
    <source>
        <dbReference type="SAM" id="MobiDB-lite"/>
    </source>
</evidence>
<feature type="region of interest" description="Disordered" evidence="6">
    <location>
        <begin position="1"/>
        <end position="25"/>
    </location>
</feature>
<evidence type="ECO:0000313" key="10">
    <source>
        <dbReference type="Proteomes" id="UP001596507"/>
    </source>
</evidence>